<keyword evidence="3" id="KW-1185">Reference proteome</keyword>
<dbReference type="Pfam" id="PF18803">
    <property type="entry name" value="CxC2"/>
    <property type="match status" value="1"/>
</dbReference>
<sequence length="289" mass="33379">MIRFCQCPNACTPDKQLFEMGMFPASFTRPKTAFTFLVLDGFALDNLECGTSAMNYYNKLRRMTSSIFPHLVLDRYRELMRVARQWRQLKLLKWNGFAYESRRPTSGELALFCPACPQPSINAPLLADRNPHDPSWLYARSLVMDGNFKAEHLHPTHPEDEVWLTDGQCFMVSKDQYKAHLAVANDVVQPSECNNHRAVNQANAQAFTFYDINCQYNKHFRCRVNESLHLSIPSGMEIIPGIGLWHVHGHQDKCYVWYASTFITGAARIDECLDYQMNDSNFMKMIRMS</sequence>
<evidence type="ECO:0000313" key="2">
    <source>
        <dbReference type="EMBL" id="KAG2086824.1"/>
    </source>
</evidence>
<name>A0A9P7ESW9_9AGAM</name>
<accession>A0A9P7ESW9</accession>
<feature type="domain" description="CxC2-like cysteine cluster KDZ transposase-associated" evidence="1">
    <location>
        <begin position="2"/>
        <end position="65"/>
    </location>
</feature>
<dbReference type="GeneID" id="64702345"/>
<evidence type="ECO:0000313" key="3">
    <source>
        <dbReference type="Proteomes" id="UP000823399"/>
    </source>
</evidence>
<gene>
    <name evidence="2" type="ORF">F5147DRAFT_748587</name>
</gene>
<dbReference type="InterPro" id="IPR041457">
    <property type="entry name" value="CxC2_KDZ-assoc"/>
</dbReference>
<dbReference type="OrthoDB" id="3257613at2759"/>
<dbReference type="RefSeq" id="XP_041285030.1">
    <property type="nucleotide sequence ID" value="XM_041440086.1"/>
</dbReference>
<comment type="caution">
    <text evidence="2">The sequence shown here is derived from an EMBL/GenBank/DDBJ whole genome shotgun (WGS) entry which is preliminary data.</text>
</comment>
<protein>
    <recommendedName>
        <fullName evidence="1">CxC2-like cysteine cluster KDZ transposase-associated domain-containing protein</fullName>
    </recommendedName>
</protein>
<dbReference type="InterPro" id="IPR040521">
    <property type="entry name" value="KDZ"/>
</dbReference>
<proteinExistence type="predicted"/>
<dbReference type="Proteomes" id="UP000823399">
    <property type="component" value="Unassembled WGS sequence"/>
</dbReference>
<dbReference type="EMBL" id="JABBWM010000140">
    <property type="protein sequence ID" value="KAG2086824.1"/>
    <property type="molecule type" value="Genomic_DNA"/>
</dbReference>
<dbReference type="Pfam" id="PF18758">
    <property type="entry name" value="KDZ"/>
    <property type="match status" value="1"/>
</dbReference>
<reference evidence="2" key="1">
    <citation type="journal article" date="2020" name="New Phytol.">
        <title>Comparative genomics reveals dynamic genome evolution in host specialist ectomycorrhizal fungi.</title>
        <authorList>
            <person name="Lofgren L.A."/>
            <person name="Nguyen N.H."/>
            <person name="Vilgalys R."/>
            <person name="Ruytinx J."/>
            <person name="Liao H.L."/>
            <person name="Branco S."/>
            <person name="Kuo A."/>
            <person name="LaButti K."/>
            <person name="Lipzen A."/>
            <person name="Andreopoulos W."/>
            <person name="Pangilinan J."/>
            <person name="Riley R."/>
            <person name="Hundley H."/>
            <person name="Na H."/>
            <person name="Barry K."/>
            <person name="Grigoriev I.V."/>
            <person name="Stajich J.E."/>
            <person name="Kennedy P.G."/>
        </authorList>
    </citation>
    <scope>NUCLEOTIDE SEQUENCE</scope>
    <source>
        <strain evidence="2">FC423</strain>
    </source>
</reference>
<evidence type="ECO:0000259" key="1">
    <source>
        <dbReference type="Pfam" id="PF18803"/>
    </source>
</evidence>
<organism evidence="2 3">
    <name type="scientific">Suillus discolor</name>
    <dbReference type="NCBI Taxonomy" id="1912936"/>
    <lineage>
        <taxon>Eukaryota</taxon>
        <taxon>Fungi</taxon>
        <taxon>Dikarya</taxon>
        <taxon>Basidiomycota</taxon>
        <taxon>Agaricomycotina</taxon>
        <taxon>Agaricomycetes</taxon>
        <taxon>Agaricomycetidae</taxon>
        <taxon>Boletales</taxon>
        <taxon>Suillineae</taxon>
        <taxon>Suillaceae</taxon>
        <taxon>Suillus</taxon>
    </lineage>
</organism>
<dbReference type="AlphaFoldDB" id="A0A9P7ESW9"/>